<gene>
    <name evidence="2" type="ORF">ENR64_06395</name>
</gene>
<organism evidence="2">
    <name type="scientific">Oscillatoriales cyanobacterium SpSt-418</name>
    <dbReference type="NCBI Taxonomy" id="2282169"/>
    <lineage>
        <taxon>Bacteria</taxon>
        <taxon>Bacillati</taxon>
        <taxon>Cyanobacteriota</taxon>
        <taxon>Cyanophyceae</taxon>
        <taxon>Oscillatoriophycideae</taxon>
        <taxon>Oscillatoriales</taxon>
    </lineage>
</organism>
<comment type="caution">
    <text evidence="2">The sequence shown here is derived from an EMBL/GenBank/DDBJ whole genome shotgun (WGS) entry which is preliminary data.</text>
</comment>
<feature type="compositionally biased region" description="Low complexity" evidence="1">
    <location>
        <begin position="369"/>
        <end position="388"/>
    </location>
</feature>
<evidence type="ECO:0000256" key="1">
    <source>
        <dbReference type="SAM" id="MobiDB-lite"/>
    </source>
</evidence>
<sequence>MKLKRLLSAIALSVLGLFGIGQLVKFSQSYAAQQQVLKQVPTLLAETEQSQGLASIGDLKAKQKQLQEAALTLQGIPNLPGFDHEQAQTTLTRIQELDQKFAQRVQVEEQSATDLETARKLDTEASELAKNPNSTPEDWYQARDKWQQANGLLEKIPANTFITDQARTGLEAVRTNYALLNQKLALEDKAIQTMDTAMEVAERAEKFTQQSPYRLADLVNARTHWVRAIQLLNRVPETSTAANDATEFLQYYERNLDSVTFAIEQLRGCESDTGLTDRLCAADVSLEIEMPPVTVAVDPGATEQPIATDDSGEAEETETTSTPYPLPIVGNSRYRRYRSNATAGFRGSGLTQVRGYTRKDGTSVRGHSRSTGSRNSGFGSSRRGSASS</sequence>
<feature type="region of interest" description="Disordered" evidence="1">
    <location>
        <begin position="298"/>
        <end position="330"/>
    </location>
</feature>
<accession>A0A7C3KDM7</accession>
<dbReference type="AlphaFoldDB" id="A0A7C3KDM7"/>
<dbReference type="EMBL" id="DSRU01000076">
    <property type="protein sequence ID" value="HFM97387.1"/>
    <property type="molecule type" value="Genomic_DNA"/>
</dbReference>
<feature type="region of interest" description="Disordered" evidence="1">
    <location>
        <begin position="345"/>
        <end position="388"/>
    </location>
</feature>
<protein>
    <submittedName>
        <fullName evidence="2">Uncharacterized protein</fullName>
    </submittedName>
</protein>
<reference evidence="2" key="1">
    <citation type="journal article" date="2020" name="mSystems">
        <title>Genome- and Community-Level Interaction Insights into Carbon Utilization and Element Cycling Functions of Hydrothermarchaeota in Hydrothermal Sediment.</title>
        <authorList>
            <person name="Zhou Z."/>
            <person name="Liu Y."/>
            <person name="Xu W."/>
            <person name="Pan J."/>
            <person name="Luo Z.H."/>
            <person name="Li M."/>
        </authorList>
    </citation>
    <scope>NUCLEOTIDE SEQUENCE [LARGE SCALE GENOMIC DNA]</scope>
    <source>
        <strain evidence="2">SpSt-418</strain>
    </source>
</reference>
<proteinExistence type="predicted"/>
<evidence type="ECO:0000313" key="2">
    <source>
        <dbReference type="EMBL" id="HFM97387.1"/>
    </source>
</evidence>
<name>A0A7C3KDM7_9CYAN</name>